<evidence type="ECO:0000313" key="7">
    <source>
        <dbReference type="Proteomes" id="UP001221142"/>
    </source>
</evidence>
<keyword evidence="1" id="KW-0479">Metal-binding</keyword>
<evidence type="ECO:0000256" key="4">
    <source>
        <dbReference type="PROSITE-ProRule" id="PRU00134"/>
    </source>
</evidence>
<feature type="domain" description="MYND-type" evidence="5">
    <location>
        <begin position="440"/>
        <end position="482"/>
    </location>
</feature>
<keyword evidence="3" id="KW-0862">Zinc</keyword>
<keyword evidence="2 4" id="KW-0863">Zinc-finger</keyword>
<reference evidence="6" key="1">
    <citation type="submission" date="2023-03" db="EMBL/GenBank/DDBJ databases">
        <title>Massive genome expansion in bonnet fungi (Mycena s.s.) driven by repeated elements and novel gene families across ecological guilds.</title>
        <authorList>
            <consortium name="Lawrence Berkeley National Laboratory"/>
            <person name="Harder C.B."/>
            <person name="Miyauchi S."/>
            <person name="Viragh M."/>
            <person name="Kuo A."/>
            <person name="Thoen E."/>
            <person name="Andreopoulos B."/>
            <person name="Lu D."/>
            <person name="Skrede I."/>
            <person name="Drula E."/>
            <person name="Henrissat B."/>
            <person name="Morin E."/>
            <person name="Kohler A."/>
            <person name="Barry K."/>
            <person name="LaButti K."/>
            <person name="Morin E."/>
            <person name="Salamov A."/>
            <person name="Lipzen A."/>
            <person name="Mereny Z."/>
            <person name="Hegedus B."/>
            <person name="Baldrian P."/>
            <person name="Stursova M."/>
            <person name="Weitz H."/>
            <person name="Taylor A."/>
            <person name="Grigoriev I.V."/>
            <person name="Nagy L.G."/>
            <person name="Martin F."/>
            <person name="Kauserud H."/>
        </authorList>
    </citation>
    <scope>NUCLEOTIDE SEQUENCE</scope>
    <source>
        <strain evidence="6">9284</strain>
    </source>
</reference>
<dbReference type="AlphaFoldDB" id="A0AAD7BQ90"/>
<dbReference type="EMBL" id="JARKIF010000011">
    <property type="protein sequence ID" value="KAJ7627386.1"/>
    <property type="molecule type" value="Genomic_DNA"/>
</dbReference>
<dbReference type="GO" id="GO:0008270">
    <property type="term" value="F:zinc ion binding"/>
    <property type="evidence" value="ECO:0007669"/>
    <property type="project" value="UniProtKB-KW"/>
</dbReference>
<evidence type="ECO:0000256" key="3">
    <source>
        <dbReference type="ARBA" id="ARBA00022833"/>
    </source>
</evidence>
<dbReference type="SUPFAM" id="SSF144232">
    <property type="entry name" value="HIT/MYND zinc finger-like"/>
    <property type="match status" value="1"/>
</dbReference>
<gene>
    <name evidence="6" type="ORF">FB45DRAFT_1004844</name>
</gene>
<name>A0AAD7BQ90_9AGAR</name>
<evidence type="ECO:0000313" key="6">
    <source>
        <dbReference type="EMBL" id="KAJ7627386.1"/>
    </source>
</evidence>
<dbReference type="Pfam" id="PF01753">
    <property type="entry name" value="zf-MYND"/>
    <property type="match status" value="1"/>
</dbReference>
<protein>
    <recommendedName>
        <fullName evidence="5">MYND-type domain-containing protein</fullName>
    </recommendedName>
</protein>
<keyword evidence="7" id="KW-1185">Reference proteome</keyword>
<dbReference type="Proteomes" id="UP001221142">
    <property type="component" value="Unassembled WGS sequence"/>
</dbReference>
<sequence length="658" mass="75129">MHGDLHMRNLERIPFSIRRVVSAAVGPTRTFSNVQRARDLMDDSKLSDAQKLAFLPILYANLDSDKVPAAPLVDELARHPTVVDDIRCAVVSLEAVFGMRLNGEVGVFLWPRVAVWIDFIDLHRKLLPETICDLLPADMTLYTDFMSFCGPLHDDPETYAIMASTPRFWRWLVKTLTFLPRIPEQYLRAIMLNDIGGFLADSGVRSHPERLEEMIDMTGGSIDDFFAPLIWEYLHSAIQDPSPDPNIPLECIQHLITFIKDADAFPINCEDEWLTVPIGPLGRALYECDFAEELVSAFLFFCDSDKPLIDAPYPIDQCMKLFQRMIFASSPALWAEEVLERGLLRVLVLITLKCDSHGWRIDHWVRFYLQIQLPPALVYYYALGTFEESLEKIHDLLSADAFKNSTLCDHWRQFLGYMQERVDALDEFAAKTVAYKTCDNLRCGSIEDTDNIAGRCSGCQGFYYCSRECQKVDWKAGHRTFCHNHQTLLLTRSASDPHLVFAERSFLRHLLHHKYIKERRSIWVQQVNILATQTGERSVSPVLFTLFDFCKSPPLITVYDVDTGGFELNDSDDTTSPEWEDLVDRARRSEGRMQLHGLRVLEGPPRVWVIPLRSESPQGYECLRDLAARVRAGEVKETGVMEEIDVILGSAGDVMEVH</sequence>
<proteinExistence type="predicted"/>
<accession>A0AAD7BQ90</accession>
<organism evidence="6 7">
    <name type="scientific">Roridomyces roridus</name>
    <dbReference type="NCBI Taxonomy" id="1738132"/>
    <lineage>
        <taxon>Eukaryota</taxon>
        <taxon>Fungi</taxon>
        <taxon>Dikarya</taxon>
        <taxon>Basidiomycota</taxon>
        <taxon>Agaricomycotina</taxon>
        <taxon>Agaricomycetes</taxon>
        <taxon>Agaricomycetidae</taxon>
        <taxon>Agaricales</taxon>
        <taxon>Marasmiineae</taxon>
        <taxon>Mycenaceae</taxon>
        <taxon>Roridomyces</taxon>
    </lineage>
</organism>
<comment type="caution">
    <text evidence="6">The sequence shown here is derived from an EMBL/GenBank/DDBJ whole genome shotgun (WGS) entry which is preliminary data.</text>
</comment>
<evidence type="ECO:0000256" key="2">
    <source>
        <dbReference type="ARBA" id="ARBA00022771"/>
    </source>
</evidence>
<evidence type="ECO:0000259" key="5">
    <source>
        <dbReference type="PROSITE" id="PS50865"/>
    </source>
</evidence>
<dbReference type="InterPro" id="IPR002893">
    <property type="entry name" value="Znf_MYND"/>
</dbReference>
<dbReference type="Gene3D" id="6.10.140.2220">
    <property type="match status" value="1"/>
</dbReference>
<evidence type="ECO:0000256" key="1">
    <source>
        <dbReference type="ARBA" id="ARBA00022723"/>
    </source>
</evidence>
<dbReference type="PROSITE" id="PS50865">
    <property type="entry name" value="ZF_MYND_2"/>
    <property type="match status" value="1"/>
</dbReference>